<evidence type="ECO:0000256" key="3">
    <source>
        <dbReference type="ARBA" id="ARBA00023136"/>
    </source>
</evidence>
<dbReference type="GO" id="GO:0043093">
    <property type="term" value="P:FtsZ-dependent cytokinesis"/>
    <property type="evidence" value="ECO:0007669"/>
    <property type="project" value="UniProtKB-UniRule"/>
</dbReference>
<dbReference type="GO" id="GO:0009898">
    <property type="term" value="C:cytoplasmic side of plasma membrane"/>
    <property type="evidence" value="ECO:0007669"/>
    <property type="project" value="UniProtKB-UniRule"/>
</dbReference>
<comment type="subcellular location">
    <subcellularLocation>
        <location evidence="5">Cell membrane</location>
        <topology evidence="5">Peripheral membrane protein</topology>
        <orientation evidence="5">Cytoplasmic side</orientation>
    </subcellularLocation>
    <text evidence="5">Localizes to the Z ring in an FtsZ-dependent manner. Targeted to the membrane through a conserved C-terminal amphipathic helix.</text>
</comment>
<dbReference type="NCBIfam" id="NF007009">
    <property type="entry name" value="PRK09472.1"/>
    <property type="match status" value="1"/>
</dbReference>
<dbReference type="FunFam" id="3.30.1490.110:FF:000001">
    <property type="entry name" value="Cell division protein FtsA"/>
    <property type="match status" value="1"/>
</dbReference>
<keyword evidence="2 5" id="KW-0132">Cell division</keyword>
<dbReference type="PIRSF" id="PIRSF003101">
    <property type="entry name" value="FtsA"/>
    <property type="match status" value="1"/>
</dbReference>
<dbReference type="GO" id="GO:0032153">
    <property type="term" value="C:cell division site"/>
    <property type="evidence" value="ECO:0007669"/>
    <property type="project" value="UniProtKB-UniRule"/>
</dbReference>
<dbReference type="EMBL" id="JACHXM010000038">
    <property type="protein sequence ID" value="MBB3143234.1"/>
    <property type="molecule type" value="Genomic_DNA"/>
</dbReference>
<comment type="subunit">
    <text evidence="5">Self-interacts. Interacts with FtsZ.</text>
</comment>
<keyword evidence="4 5" id="KW-0131">Cell cycle</keyword>
<evidence type="ECO:0000259" key="8">
    <source>
        <dbReference type="SMART" id="SM00842"/>
    </source>
</evidence>
<dbReference type="PANTHER" id="PTHR32432:SF4">
    <property type="entry name" value="CELL DIVISION PROTEIN FTSA"/>
    <property type="match status" value="1"/>
</dbReference>
<accession>A0A7W5C1V5</accession>
<dbReference type="InterPro" id="IPR050696">
    <property type="entry name" value="FtsA/MreB"/>
</dbReference>
<dbReference type="RefSeq" id="WP_183389562.1">
    <property type="nucleotide sequence ID" value="NZ_JACHXM010000038.1"/>
</dbReference>
<gene>
    <name evidence="5" type="primary">ftsA</name>
    <name evidence="9" type="ORF">FHR96_004154</name>
</gene>
<dbReference type="Gene3D" id="3.30.1490.110">
    <property type="match status" value="1"/>
</dbReference>
<dbReference type="SUPFAM" id="SSF53067">
    <property type="entry name" value="Actin-like ATPase domain"/>
    <property type="match status" value="2"/>
</dbReference>
<dbReference type="Pfam" id="PF02491">
    <property type="entry name" value="SHS2_FTSA"/>
    <property type="match status" value="1"/>
</dbReference>
<comment type="caution">
    <text evidence="9">The sequence shown here is derived from an EMBL/GenBank/DDBJ whole genome shotgun (WGS) entry which is preliminary data.</text>
</comment>
<name>A0A7W5C1V5_9GAMM</name>
<dbReference type="InterPro" id="IPR020823">
    <property type="entry name" value="Cell_div_FtsA"/>
</dbReference>
<evidence type="ECO:0000256" key="5">
    <source>
        <dbReference type="HAMAP-Rule" id="MF_02033"/>
    </source>
</evidence>
<comment type="function">
    <text evidence="5 6">Cell division protein that is involved in the assembly of the Z ring. May serve as a membrane anchor for the Z ring.</text>
</comment>
<dbReference type="FunFam" id="3.30.420.40:FF:000035">
    <property type="entry name" value="Cell division protein FtsA"/>
    <property type="match status" value="1"/>
</dbReference>
<keyword evidence="10" id="KW-1185">Reference proteome</keyword>
<keyword evidence="3 5" id="KW-0472">Membrane</keyword>
<comment type="similarity">
    <text evidence="5 6">Belongs to the FtsA/MreB family.</text>
</comment>
<dbReference type="CDD" id="cd24048">
    <property type="entry name" value="ASKHA_NBD_FtsA"/>
    <property type="match status" value="1"/>
</dbReference>
<evidence type="ECO:0000256" key="4">
    <source>
        <dbReference type="ARBA" id="ARBA00023306"/>
    </source>
</evidence>
<evidence type="ECO:0000256" key="2">
    <source>
        <dbReference type="ARBA" id="ARBA00022618"/>
    </source>
</evidence>
<protein>
    <recommendedName>
        <fullName evidence="5 6">Cell division protein FtsA</fullName>
    </recommendedName>
</protein>
<evidence type="ECO:0000256" key="7">
    <source>
        <dbReference type="SAM" id="MobiDB-lite"/>
    </source>
</evidence>
<sequence length="430" mass="45775">MSGPSNASNMVVGLDIGTSKVVAIVGQPTDDGGIEIAGIGSHPSRGMKKGVVINIESTVQSIQRAVEEAELMAGCDIHSVYVGIAGSHISSMNSDGVVAIKEREVAPTDIERVIDSARARAISEGQRVLHVLPQEFAIDTQGGIREPLGMSGVRLEARVHLVTAALNAVQNIEKCVRRCGLDVDAIILEQLASSHAVLTEDERELGVCMVDIGGGTTDIAVFTEGAIRHTAVIPIAGDQVTNDIAMALRTPTQHAEEIKVKYACALTQLAASDEMIKVPSVGDRPARDLSRQSLAEVVEPRYEELFTLVRDELRRSGFEDLVAAGVVLTGGTSRMEGVVELAEEIFHMPVRIACPQNVRGLADVVRNPIYSTGVGLLHYALNEARQGHGQQESSGSSMSAQPRRGDVSRRGAGEGIPALVKLKGWFKGNF</sequence>
<dbReference type="InterPro" id="IPR043129">
    <property type="entry name" value="ATPase_NBD"/>
</dbReference>
<dbReference type="SMART" id="SM00842">
    <property type="entry name" value="FtsA"/>
    <property type="match status" value="1"/>
</dbReference>
<feature type="domain" description="SHS2" evidence="8">
    <location>
        <begin position="11"/>
        <end position="197"/>
    </location>
</feature>
<dbReference type="NCBIfam" id="TIGR01174">
    <property type="entry name" value="ftsA"/>
    <property type="match status" value="1"/>
</dbReference>
<dbReference type="HAMAP" id="MF_02033">
    <property type="entry name" value="FtsA"/>
    <property type="match status" value="1"/>
</dbReference>
<evidence type="ECO:0000256" key="6">
    <source>
        <dbReference type="PIRNR" id="PIRNR003101"/>
    </source>
</evidence>
<dbReference type="InterPro" id="IPR003494">
    <property type="entry name" value="SHS2_FtsA"/>
</dbReference>
<feature type="region of interest" description="Disordered" evidence="7">
    <location>
        <begin position="385"/>
        <end position="411"/>
    </location>
</feature>
<evidence type="ECO:0000256" key="1">
    <source>
        <dbReference type="ARBA" id="ARBA00022475"/>
    </source>
</evidence>
<dbReference type="FunFam" id="3.30.420.40:FF:000032">
    <property type="entry name" value="Cell division protein FtsA"/>
    <property type="match status" value="1"/>
</dbReference>
<evidence type="ECO:0000313" key="9">
    <source>
        <dbReference type="EMBL" id="MBB3143234.1"/>
    </source>
</evidence>
<reference evidence="9 10" key="1">
    <citation type="submission" date="2020-08" db="EMBL/GenBank/DDBJ databases">
        <title>Genomic Encyclopedia of Type Strains, Phase III (KMG-III): the genomes of soil and plant-associated and newly described type strains.</title>
        <authorList>
            <person name="Whitman W."/>
        </authorList>
    </citation>
    <scope>NUCLEOTIDE SEQUENCE [LARGE SCALE GENOMIC DNA]</scope>
    <source>
        <strain evidence="9 10">CECT 5995</strain>
    </source>
</reference>
<keyword evidence="1 5" id="KW-1003">Cell membrane</keyword>
<evidence type="ECO:0000313" key="10">
    <source>
        <dbReference type="Proteomes" id="UP000525987"/>
    </source>
</evidence>
<dbReference type="Pfam" id="PF14450">
    <property type="entry name" value="FtsA"/>
    <property type="match status" value="2"/>
</dbReference>
<dbReference type="Gene3D" id="3.30.420.40">
    <property type="match status" value="2"/>
</dbReference>
<dbReference type="AlphaFoldDB" id="A0A7W5C1V5"/>
<organism evidence="9 10">
    <name type="scientific">Halomonas organivorans</name>
    <dbReference type="NCBI Taxonomy" id="257772"/>
    <lineage>
        <taxon>Bacteria</taxon>
        <taxon>Pseudomonadati</taxon>
        <taxon>Pseudomonadota</taxon>
        <taxon>Gammaproteobacteria</taxon>
        <taxon>Oceanospirillales</taxon>
        <taxon>Halomonadaceae</taxon>
        <taxon>Halomonas</taxon>
    </lineage>
</organism>
<dbReference type="Proteomes" id="UP000525987">
    <property type="component" value="Unassembled WGS sequence"/>
</dbReference>
<proteinExistence type="inferred from homology"/>
<feature type="compositionally biased region" description="Low complexity" evidence="7">
    <location>
        <begin position="387"/>
        <end position="399"/>
    </location>
</feature>
<dbReference type="PANTHER" id="PTHR32432">
    <property type="entry name" value="CELL DIVISION PROTEIN FTSA-RELATED"/>
    <property type="match status" value="1"/>
</dbReference>